<accession>A0A8K1FSG0</accession>
<organism evidence="3 4">
    <name type="scientific">Pythium oligandrum</name>
    <name type="common">Mycoparasitic fungus</name>
    <dbReference type="NCBI Taxonomy" id="41045"/>
    <lineage>
        <taxon>Eukaryota</taxon>
        <taxon>Sar</taxon>
        <taxon>Stramenopiles</taxon>
        <taxon>Oomycota</taxon>
        <taxon>Peronosporomycetes</taxon>
        <taxon>Pythiales</taxon>
        <taxon>Pythiaceae</taxon>
        <taxon>Pythium</taxon>
    </lineage>
</organism>
<protein>
    <submittedName>
        <fullName evidence="3">Uncharacterized protein</fullName>
    </submittedName>
</protein>
<dbReference type="AlphaFoldDB" id="A0A8K1FSG0"/>
<keyword evidence="4" id="KW-1185">Reference proteome</keyword>
<proteinExistence type="predicted"/>
<evidence type="ECO:0000313" key="4">
    <source>
        <dbReference type="Proteomes" id="UP000794436"/>
    </source>
</evidence>
<evidence type="ECO:0000256" key="1">
    <source>
        <dbReference type="SAM" id="Coils"/>
    </source>
</evidence>
<gene>
    <name evidence="3" type="ORF">Poli38472_005986</name>
</gene>
<dbReference type="PROSITE" id="PS50096">
    <property type="entry name" value="IQ"/>
    <property type="match status" value="1"/>
</dbReference>
<evidence type="ECO:0000313" key="3">
    <source>
        <dbReference type="EMBL" id="TMW68518.1"/>
    </source>
</evidence>
<feature type="compositionally biased region" description="Polar residues" evidence="2">
    <location>
        <begin position="92"/>
        <end position="107"/>
    </location>
</feature>
<dbReference type="EMBL" id="SPLM01000002">
    <property type="protein sequence ID" value="TMW68518.1"/>
    <property type="molecule type" value="Genomic_DNA"/>
</dbReference>
<name>A0A8K1FSG0_PYTOL</name>
<comment type="caution">
    <text evidence="3">The sequence shown here is derived from an EMBL/GenBank/DDBJ whole genome shotgun (WGS) entry which is preliminary data.</text>
</comment>
<dbReference type="OrthoDB" id="190375at2759"/>
<dbReference type="Proteomes" id="UP000794436">
    <property type="component" value="Unassembled WGS sequence"/>
</dbReference>
<sequence length="564" mass="69220">MESGKINDTLVSIQAAWLCAAEREFEREEEERAAFVARQRRRGIKGKYELDTAAQLDADLKKQELLLRQRTQDRLPMERDCNTNRLTRPRQDSPQHQQRSTKLQETASIYQREHQRLATLLKEKPIRRKNQLQPRQKKAHPRIVDDMLAIERRYTRSAIRLQKWWRSHLRHQFWRSYLRQILYDRETRNRQEFMLVLEAEEEWHRAQRDRYQARLQRFRLFEQLVELEEQYYRAHDRVNDLEAIYLDMQTQRLRVSPRAIEQGWVEEMEHKMREQRRLITKTKLQVFFDLGFRLKKKAEEYHAIASKIRELEEKRLRFQIWRDEEFLDYWQRECDHQHQQRMIERRRRIADQKRRWRVHFHHLSGKRDRRWRGTHWSPDVLEKAKEKETFSLNKTNLLATIEAKWRKHLEHGARDLRDDDEQRQAQRRQELEEEVALTTATAQIEQTKAIFDPVFRDTEGRFLLVKEQQQRQKQKRAWIQKQIAMRDISLSRQTTVEDTQSHRPAPSPERQMKIRRNQQNARVPWHLLDELVAERRRLEEEKAMFNVWGKVHVSMKAKRQAPDK</sequence>
<feature type="region of interest" description="Disordered" evidence="2">
    <location>
        <begin position="492"/>
        <end position="512"/>
    </location>
</feature>
<reference evidence="3" key="1">
    <citation type="submission" date="2019-03" db="EMBL/GenBank/DDBJ databases">
        <title>Long read genome sequence of the mycoparasitic Pythium oligandrum ATCC 38472 isolated from sugarbeet rhizosphere.</title>
        <authorList>
            <person name="Gaulin E."/>
        </authorList>
    </citation>
    <scope>NUCLEOTIDE SEQUENCE</scope>
    <source>
        <strain evidence="3">ATCC 38472_TT</strain>
    </source>
</reference>
<evidence type="ECO:0000256" key="2">
    <source>
        <dbReference type="SAM" id="MobiDB-lite"/>
    </source>
</evidence>
<feature type="region of interest" description="Disordered" evidence="2">
    <location>
        <begin position="69"/>
        <end position="107"/>
    </location>
</feature>
<feature type="compositionally biased region" description="Basic and acidic residues" evidence="2">
    <location>
        <begin position="69"/>
        <end position="82"/>
    </location>
</feature>
<feature type="coiled-coil region" evidence="1">
    <location>
        <begin position="224"/>
        <end position="314"/>
    </location>
</feature>
<keyword evidence="1" id="KW-0175">Coiled coil</keyword>